<evidence type="ECO:0000256" key="2">
    <source>
        <dbReference type="SAM" id="Phobius"/>
    </source>
</evidence>
<feature type="region of interest" description="Disordered" evidence="1">
    <location>
        <begin position="1"/>
        <end position="73"/>
    </location>
</feature>
<feature type="transmembrane region" description="Helical" evidence="2">
    <location>
        <begin position="844"/>
        <end position="863"/>
    </location>
</feature>
<accession>A0A9N9L3Q5</accession>
<evidence type="ECO:0000259" key="3">
    <source>
        <dbReference type="Pfam" id="PF13632"/>
    </source>
</evidence>
<dbReference type="OrthoDB" id="38531at2759"/>
<dbReference type="AlphaFoldDB" id="A0A9N9L3Q5"/>
<feature type="transmembrane region" description="Helical" evidence="2">
    <location>
        <begin position="751"/>
        <end position="769"/>
    </location>
</feature>
<comment type="caution">
    <text evidence="5">The sequence shown here is derived from an EMBL/GenBank/DDBJ whole genome shotgun (WGS) entry which is preliminary data.</text>
</comment>
<proteinExistence type="predicted"/>
<sequence length="901" mass="101681">MMDFVRGYLQPGSAPKKANPKPNPRKAKRNVANPPNTAPAVELQHSPTISGTSTPMRNGRSRPSSLYPQGDFRNAPAQNVLDVKADVMVNWLHEQQMEKSWCSGGPGEGVVLKKRRDNFTCAPENLSTDSRFYDMVVAMNVRCAMTVNTRIIKIFLSHHNADYVPLSDGLRVQVLPSVDYLPRCQKHHFAAFISDQQILVVWDDEPQKLLGRAESIKRSLMQMIWDEEEADMAKEKAKESANVSTVELGDDSSSADLEEAVPTQKRPTLLINPIMVGLTLTLLTAALGLGFRNLAQEVAIDGNYIRLALLVVTPCQVFVSLFFMQIIVVNVAQIFGPISQLQTNSKFYSAVAPPRIDRNQTSLPHVTIQMPVYKEGLVAVIQPTIISLKAAISTYELQGGTANIFVNDDGMQLLPEEEAQARRDFYEEHSIGWVARPKHNPKPDGEEKAFVRKGKFKKASNMNYALMVSNKVEEKLALVERSVMWNQENEYAAYDRCLAEVLAGEEGRAWAEGNIRVGDYILLIDSDTRVPVDCLLDAASEMELSPDVGILQYTSGVMQVTDSFFENGVTFFTNLIYTAIRYTVANGDVSPFVGHNAILRWTAVQTVAYTDEDGYEKFWSESHVSEDFDMSLRLQVNGYTIRFGAYTGDGFKEGVSLTVYDELNRWEKYAYGCNELLFHPFRLWVTRGPFTPLFLKFLTSNIRVTSKITILAYIGTYYAIGAAWILTVANYFLMGWYAGYLDKYYLDSFKVYFSLIIVFSALGNIALAILRYRLSEKSLLGAIFENFKWLLLLTVFLGGISLHVSQALLCHFFEIDMTWGATAKEVENISFFEEIPRLLTRFKFTFLFCFSMTAMMVVFATAVPWEWTIDDFVAWYPLLTVVVSHFFLPVALNPALMMFTW</sequence>
<feature type="transmembrane region" description="Helical" evidence="2">
    <location>
        <begin position="789"/>
        <end position="809"/>
    </location>
</feature>
<dbReference type="Pfam" id="PF25550">
    <property type="entry name" value="DUF7928"/>
    <property type="match status" value="1"/>
</dbReference>
<dbReference type="InterPro" id="IPR057688">
    <property type="entry name" value="DUF7928"/>
</dbReference>
<evidence type="ECO:0008006" key="7">
    <source>
        <dbReference type="Google" id="ProtNLM"/>
    </source>
</evidence>
<feature type="transmembrane region" description="Helical" evidence="2">
    <location>
        <begin position="710"/>
        <end position="739"/>
    </location>
</feature>
<dbReference type="PANTHER" id="PTHR35408:SF1">
    <property type="entry name" value="GLYCOSYLTRANSFERASE 2-LIKE DOMAIN-CONTAINING PROTEIN"/>
    <property type="match status" value="1"/>
</dbReference>
<feature type="transmembrane region" description="Helical" evidence="2">
    <location>
        <begin position="274"/>
        <end position="295"/>
    </location>
</feature>
<dbReference type="PANTHER" id="PTHR35408">
    <property type="entry name" value="CHROMOSOME 15, WHOLE GENOME SHOTGUN SEQUENCE"/>
    <property type="match status" value="1"/>
</dbReference>
<dbReference type="Proteomes" id="UP000696280">
    <property type="component" value="Unassembled WGS sequence"/>
</dbReference>
<keyword evidence="2" id="KW-1133">Transmembrane helix</keyword>
<name>A0A9N9L3Q5_9HELO</name>
<feature type="domain" description="Glycosyltransferase 2-like" evidence="3">
    <location>
        <begin position="520"/>
        <end position="732"/>
    </location>
</feature>
<evidence type="ECO:0000313" key="6">
    <source>
        <dbReference type="Proteomes" id="UP000696280"/>
    </source>
</evidence>
<feature type="compositionally biased region" description="Polar residues" evidence="1">
    <location>
        <begin position="45"/>
        <end position="67"/>
    </location>
</feature>
<keyword evidence="2" id="KW-0812">Transmembrane</keyword>
<dbReference type="EMBL" id="CAJVRL010000083">
    <property type="protein sequence ID" value="CAG8958554.1"/>
    <property type="molecule type" value="Genomic_DNA"/>
</dbReference>
<protein>
    <recommendedName>
        <fullName evidence="7">Glycosyltransferase 2-like domain-containing protein</fullName>
    </recommendedName>
</protein>
<keyword evidence="2" id="KW-0472">Membrane</keyword>
<feature type="transmembrane region" description="Helical" evidence="2">
    <location>
        <begin position="307"/>
        <end position="328"/>
    </location>
</feature>
<gene>
    <name evidence="5" type="ORF">HYFRA_00009870</name>
</gene>
<dbReference type="Pfam" id="PF13632">
    <property type="entry name" value="Glyco_trans_2_3"/>
    <property type="match status" value="1"/>
</dbReference>
<dbReference type="InterPro" id="IPR029044">
    <property type="entry name" value="Nucleotide-diphossugar_trans"/>
</dbReference>
<dbReference type="InterPro" id="IPR001173">
    <property type="entry name" value="Glyco_trans_2-like"/>
</dbReference>
<dbReference type="SUPFAM" id="SSF53448">
    <property type="entry name" value="Nucleotide-diphospho-sugar transferases"/>
    <property type="match status" value="1"/>
</dbReference>
<evidence type="ECO:0000313" key="5">
    <source>
        <dbReference type="EMBL" id="CAG8958554.1"/>
    </source>
</evidence>
<evidence type="ECO:0000256" key="1">
    <source>
        <dbReference type="SAM" id="MobiDB-lite"/>
    </source>
</evidence>
<feature type="transmembrane region" description="Helical" evidence="2">
    <location>
        <begin position="875"/>
        <end position="896"/>
    </location>
</feature>
<keyword evidence="6" id="KW-1185">Reference proteome</keyword>
<organism evidence="5 6">
    <name type="scientific">Hymenoscyphus fraxineus</name>
    <dbReference type="NCBI Taxonomy" id="746836"/>
    <lineage>
        <taxon>Eukaryota</taxon>
        <taxon>Fungi</taxon>
        <taxon>Dikarya</taxon>
        <taxon>Ascomycota</taxon>
        <taxon>Pezizomycotina</taxon>
        <taxon>Leotiomycetes</taxon>
        <taxon>Helotiales</taxon>
        <taxon>Helotiaceae</taxon>
        <taxon>Hymenoscyphus</taxon>
    </lineage>
</organism>
<feature type="domain" description="DUF7928" evidence="4">
    <location>
        <begin position="84"/>
        <end position="234"/>
    </location>
</feature>
<reference evidence="5" key="1">
    <citation type="submission" date="2021-07" db="EMBL/GenBank/DDBJ databases">
        <authorList>
            <person name="Durling M."/>
        </authorList>
    </citation>
    <scope>NUCLEOTIDE SEQUENCE</scope>
</reference>
<evidence type="ECO:0000259" key="4">
    <source>
        <dbReference type="Pfam" id="PF25550"/>
    </source>
</evidence>
<dbReference type="Gene3D" id="3.90.550.10">
    <property type="entry name" value="Spore Coat Polysaccharide Biosynthesis Protein SpsA, Chain A"/>
    <property type="match status" value="1"/>
</dbReference>